<dbReference type="PANTHER" id="PTHR33415:SF12">
    <property type="entry name" value="PROTEIN EMBRYO DEFECTIVE 514"/>
    <property type="match status" value="1"/>
</dbReference>
<dbReference type="PANTHER" id="PTHR33415">
    <property type="entry name" value="PROTEIN EMBRYO DEFECTIVE 514"/>
    <property type="match status" value="1"/>
</dbReference>
<dbReference type="Pfam" id="PF11523">
    <property type="entry name" value="DUF3223"/>
    <property type="match status" value="1"/>
</dbReference>
<keyword evidence="2" id="KW-1185">Reference proteome</keyword>
<organism evidence="1 2">
    <name type="scientific">Erythrobacter ramosus</name>
    <dbReference type="NCBI Taxonomy" id="35811"/>
    <lineage>
        <taxon>Bacteria</taxon>
        <taxon>Pseudomonadati</taxon>
        <taxon>Pseudomonadota</taxon>
        <taxon>Alphaproteobacteria</taxon>
        <taxon>Sphingomonadales</taxon>
        <taxon>Erythrobacteraceae</taxon>
        <taxon>Erythrobacter/Porphyrobacter group</taxon>
        <taxon>Erythrobacter</taxon>
    </lineage>
</organism>
<name>A0ABR6I2Y5_9SPHN</name>
<evidence type="ECO:0000313" key="2">
    <source>
        <dbReference type="Proteomes" id="UP000548685"/>
    </source>
</evidence>
<gene>
    <name evidence="1" type="ORF">FHS52_003274</name>
</gene>
<dbReference type="EMBL" id="JACICE010000010">
    <property type="protein sequence ID" value="MBB3777277.1"/>
    <property type="molecule type" value="Genomic_DNA"/>
</dbReference>
<sequence length="88" mass="9890">MHFAKRGDAVSYLNDMLHRYDLGDKVSALDAEVLRAALERHPESAAKIGCGITHFSVRTADFGTRCFWVNRPDGSTEKFSHTACIYRT</sequence>
<dbReference type="Proteomes" id="UP000548685">
    <property type="component" value="Unassembled WGS sequence"/>
</dbReference>
<dbReference type="InterPro" id="IPR044673">
    <property type="entry name" value="DCL-like"/>
</dbReference>
<evidence type="ECO:0008006" key="3">
    <source>
        <dbReference type="Google" id="ProtNLM"/>
    </source>
</evidence>
<reference evidence="1 2" key="1">
    <citation type="submission" date="2020-08" db="EMBL/GenBank/DDBJ databases">
        <title>Genomic Encyclopedia of Type Strains, Phase IV (KMG-IV): sequencing the most valuable type-strain genomes for metagenomic binning, comparative biology and taxonomic classification.</title>
        <authorList>
            <person name="Goeker M."/>
        </authorList>
    </citation>
    <scope>NUCLEOTIDE SEQUENCE [LARGE SCALE GENOMIC DNA]</scope>
    <source>
        <strain evidence="1 2">DSM 8510</strain>
    </source>
</reference>
<accession>A0ABR6I2Y5</accession>
<dbReference type="Gene3D" id="3.10.450.40">
    <property type="match status" value="1"/>
</dbReference>
<proteinExistence type="predicted"/>
<evidence type="ECO:0000313" key="1">
    <source>
        <dbReference type="EMBL" id="MBB3777277.1"/>
    </source>
</evidence>
<dbReference type="RefSeq" id="WP_221190917.1">
    <property type="nucleotide sequence ID" value="NZ_BAAADZ010000004.1"/>
</dbReference>
<comment type="caution">
    <text evidence="1">The sequence shown here is derived from an EMBL/GenBank/DDBJ whole genome shotgun (WGS) entry which is preliminary data.</text>
</comment>
<protein>
    <recommendedName>
        <fullName evidence="3">DUF3223 domain-containing protein</fullName>
    </recommendedName>
</protein>